<organism evidence="2 3">
    <name type="scientific">Polyporus arcularius HHB13444</name>
    <dbReference type="NCBI Taxonomy" id="1314778"/>
    <lineage>
        <taxon>Eukaryota</taxon>
        <taxon>Fungi</taxon>
        <taxon>Dikarya</taxon>
        <taxon>Basidiomycota</taxon>
        <taxon>Agaricomycotina</taxon>
        <taxon>Agaricomycetes</taxon>
        <taxon>Polyporales</taxon>
        <taxon>Polyporaceae</taxon>
        <taxon>Polyporus</taxon>
    </lineage>
</organism>
<feature type="region of interest" description="Disordered" evidence="1">
    <location>
        <begin position="384"/>
        <end position="457"/>
    </location>
</feature>
<accession>A0A5C3P0Z0</accession>
<dbReference type="InParanoid" id="A0A5C3P0Z0"/>
<feature type="compositionally biased region" description="Acidic residues" evidence="1">
    <location>
        <begin position="425"/>
        <end position="452"/>
    </location>
</feature>
<feature type="compositionally biased region" description="Basic and acidic residues" evidence="1">
    <location>
        <begin position="387"/>
        <end position="396"/>
    </location>
</feature>
<dbReference type="EMBL" id="ML211403">
    <property type="protein sequence ID" value="TFK83315.1"/>
    <property type="molecule type" value="Genomic_DNA"/>
</dbReference>
<gene>
    <name evidence="2" type="ORF">K466DRAFT_647663</name>
</gene>
<evidence type="ECO:0008006" key="4">
    <source>
        <dbReference type="Google" id="ProtNLM"/>
    </source>
</evidence>
<dbReference type="STRING" id="1314778.A0A5C3P0Z0"/>
<dbReference type="Proteomes" id="UP000308197">
    <property type="component" value="Unassembled WGS sequence"/>
</dbReference>
<evidence type="ECO:0000313" key="3">
    <source>
        <dbReference type="Proteomes" id="UP000308197"/>
    </source>
</evidence>
<reference evidence="2 3" key="1">
    <citation type="journal article" date="2019" name="Nat. Ecol. Evol.">
        <title>Megaphylogeny resolves global patterns of mushroom evolution.</title>
        <authorList>
            <person name="Varga T."/>
            <person name="Krizsan K."/>
            <person name="Foldi C."/>
            <person name="Dima B."/>
            <person name="Sanchez-Garcia M."/>
            <person name="Sanchez-Ramirez S."/>
            <person name="Szollosi G.J."/>
            <person name="Szarkandi J.G."/>
            <person name="Papp V."/>
            <person name="Albert L."/>
            <person name="Andreopoulos W."/>
            <person name="Angelini C."/>
            <person name="Antonin V."/>
            <person name="Barry K.W."/>
            <person name="Bougher N.L."/>
            <person name="Buchanan P."/>
            <person name="Buyck B."/>
            <person name="Bense V."/>
            <person name="Catcheside P."/>
            <person name="Chovatia M."/>
            <person name="Cooper J."/>
            <person name="Damon W."/>
            <person name="Desjardin D."/>
            <person name="Finy P."/>
            <person name="Geml J."/>
            <person name="Haridas S."/>
            <person name="Hughes K."/>
            <person name="Justo A."/>
            <person name="Karasinski D."/>
            <person name="Kautmanova I."/>
            <person name="Kiss B."/>
            <person name="Kocsube S."/>
            <person name="Kotiranta H."/>
            <person name="LaButti K.M."/>
            <person name="Lechner B.E."/>
            <person name="Liimatainen K."/>
            <person name="Lipzen A."/>
            <person name="Lukacs Z."/>
            <person name="Mihaltcheva S."/>
            <person name="Morgado L.N."/>
            <person name="Niskanen T."/>
            <person name="Noordeloos M.E."/>
            <person name="Ohm R.A."/>
            <person name="Ortiz-Santana B."/>
            <person name="Ovrebo C."/>
            <person name="Racz N."/>
            <person name="Riley R."/>
            <person name="Savchenko A."/>
            <person name="Shiryaev A."/>
            <person name="Soop K."/>
            <person name="Spirin V."/>
            <person name="Szebenyi C."/>
            <person name="Tomsovsky M."/>
            <person name="Tulloss R.E."/>
            <person name="Uehling J."/>
            <person name="Grigoriev I.V."/>
            <person name="Vagvolgyi C."/>
            <person name="Papp T."/>
            <person name="Martin F.M."/>
            <person name="Miettinen O."/>
            <person name="Hibbett D.S."/>
            <person name="Nagy L.G."/>
        </authorList>
    </citation>
    <scope>NUCLEOTIDE SEQUENCE [LARGE SCALE GENOMIC DNA]</scope>
    <source>
        <strain evidence="2 3">HHB13444</strain>
    </source>
</reference>
<protein>
    <recommendedName>
        <fullName evidence="4">WD40 repeat-like protein</fullName>
    </recommendedName>
</protein>
<dbReference type="SUPFAM" id="SSF50978">
    <property type="entry name" value="WD40 repeat-like"/>
    <property type="match status" value="1"/>
</dbReference>
<evidence type="ECO:0000313" key="2">
    <source>
        <dbReference type="EMBL" id="TFK83315.1"/>
    </source>
</evidence>
<dbReference type="InterPro" id="IPR015943">
    <property type="entry name" value="WD40/YVTN_repeat-like_dom_sf"/>
</dbReference>
<dbReference type="AlphaFoldDB" id="A0A5C3P0Z0"/>
<keyword evidence="3" id="KW-1185">Reference proteome</keyword>
<proteinExistence type="predicted"/>
<dbReference type="Gene3D" id="2.130.10.10">
    <property type="entry name" value="YVTN repeat-like/Quinoprotein amine dehydrogenase"/>
    <property type="match status" value="1"/>
</dbReference>
<dbReference type="InterPro" id="IPR036322">
    <property type="entry name" value="WD40_repeat_dom_sf"/>
</dbReference>
<evidence type="ECO:0000256" key="1">
    <source>
        <dbReference type="SAM" id="MobiDB-lite"/>
    </source>
</evidence>
<name>A0A5C3P0Z0_9APHY</name>
<sequence length="486" mass="54268">MVEEINALQETLPDFAKTDPWTKTPRPHPLTTRLSRFRPGVPITAFSSTPCAQVLYYARAEVHAAGDYKSADPILRILRFDQEDEDGPRVLPVLRQDPGLSNVAQALEMDNECTLILLADDDRIKSFRWGPNADGELPEYLPNFHTMNSERIFNGPLAVLPGGRLLRAGKGKAAPWNLDALEAHQDILGKLIGDGEVRLDNSWRHAHSDAIDRSSGSKATAIRMRDMEGFSCISLDIEHGGRRVTRYLGHGHDPEKFATSAGDPNVFWTACADGHARMFDVRRPFPVLTFDTGRQSDVCAGIVRIHPDGVPTLFTGGERTAQDRLWDIRARACLYELSTRNNAVEHMLWGDRRMTLIAATDRDGAHTMRGLRILRQARVPRWATRNAAKEEREAYEQTKAMNAAQGAGSPTGPEVGGESQVHENEEGEGQDADDVAMEEEDDDEENPDDIDEEQSRCLKWPTNAYDNEVLRLCVVPRGPFRHPYAC</sequence>